<name>A0A8S0PJ95_OLEEU</name>
<sequence>MSKVFDCRGVADFTNEGFLFPNPKYSGLIFSLGHHVDVYFPPRKRSRVMPHLLSGGDRNGSRSHLLKFFLMNVSLRCSDAFLGSKRGVLVPVSPRVGSCF</sequence>
<dbReference type="Proteomes" id="UP000594638">
    <property type="component" value="Unassembled WGS sequence"/>
</dbReference>
<comment type="caution">
    <text evidence="1">The sequence shown here is derived from an EMBL/GenBank/DDBJ whole genome shotgun (WGS) entry which is preliminary data.</text>
</comment>
<dbReference type="Gramene" id="OE9A022227T1">
    <property type="protein sequence ID" value="OE9A022227C1"/>
    <property type="gene ID" value="OE9A022227"/>
</dbReference>
<gene>
    <name evidence="1" type="ORF">OLEA9_A022227</name>
</gene>
<dbReference type="OrthoDB" id="1738393at2759"/>
<dbReference type="AlphaFoldDB" id="A0A8S0PJ95"/>
<proteinExistence type="predicted"/>
<reference evidence="1 2" key="1">
    <citation type="submission" date="2019-12" db="EMBL/GenBank/DDBJ databases">
        <authorList>
            <person name="Alioto T."/>
            <person name="Alioto T."/>
            <person name="Gomez Garrido J."/>
        </authorList>
    </citation>
    <scope>NUCLEOTIDE SEQUENCE [LARGE SCALE GENOMIC DNA]</scope>
</reference>
<organism evidence="1 2">
    <name type="scientific">Olea europaea subsp. europaea</name>
    <dbReference type="NCBI Taxonomy" id="158383"/>
    <lineage>
        <taxon>Eukaryota</taxon>
        <taxon>Viridiplantae</taxon>
        <taxon>Streptophyta</taxon>
        <taxon>Embryophyta</taxon>
        <taxon>Tracheophyta</taxon>
        <taxon>Spermatophyta</taxon>
        <taxon>Magnoliopsida</taxon>
        <taxon>eudicotyledons</taxon>
        <taxon>Gunneridae</taxon>
        <taxon>Pentapetalae</taxon>
        <taxon>asterids</taxon>
        <taxon>lamiids</taxon>
        <taxon>Lamiales</taxon>
        <taxon>Oleaceae</taxon>
        <taxon>Oleeae</taxon>
        <taxon>Olea</taxon>
    </lineage>
</organism>
<keyword evidence="2" id="KW-1185">Reference proteome</keyword>
<accession>A0A8S0PJ95</accession>
<evidence type="ECO:0000313" key="1">
    <source>
        <dbReference type="EMBL" id="CAA2953934.1"/>
    </source>
</evidence>
<dbReference type="EMBL" id="CACTIH010000102">
    <property type="protein sequence ID" value="CAA2953934.1"/>
    <property type="molecule type" value="Genomic_DNA"/>
</dbReference>
<evidence type="ECO:0000313" key="2">
    <source>
        <dbReference type="Proteomes" id="UP000594638"/>
    </source>
</evidence>
<protein>
    <submittedName>
        <fullName evidence="1">Uncharacterized protein</fullName>
    </submittedName>
</protein>